<dbReference type="RefSeq" id="XP_024585427.1">
    <property type="nucleotide sequence ID" value="XM_024720205.1"/>
</dbReference>
<evidence type="ECO:0000313" key="1">
    <source>
        <dbReference type="EMBL" id="CEG49058.1"/>
    </source>
</evidence>
<dbReference type="EMBL" id="CCYD01003042">
    <property type="protein sequence ID" value="CEG49058.1"/>
    <property type="molecule type" value="Genomic_DNA"/>
</dbReference>
<organism evidence="1 2">
    <name type="scientific">Plasmopara halstedii</name>
    <name type="common">Downy mildew of sunflower</name>
    <dbReference type="NCBI Taxonomy" id="4781"/>
    <lineage>
        <taxon>Eukaryota</taxon>
        <taxon>Sar</taxon>
        <taxon>Stramenopiles</taxon>
        <taxon>Oomycota</taxon>
        <taxon>Peronosporomycetes</taxon>
        <taxon>Peronosporales</taxon>
        <taxon>Peronosporaceae</taxon>
        <taxon>Plasmopara</taxon>
    </lineage>
</organism>
<evidence type="ECO:0000313" key="2">
    <source>
        <dbReference type="Proteomes" id="UP000054928"/>
    </source>
</evidence>
<reference evidence="2" key="1">
    <citation type="submission" date="2014-09" db="EMBL/GenBank/DDBJ databases">
        <authorList>
            <person name="Sharma Rahul"/>
            <person name="Thines Marco"/>
        </authorList>
    </citation>
    <scope>NUCLEOTIDE SEQUENCE [LARGE SCALE GENOMIC DNA]</scope>
</reference>
<dbReference type="AlphaFoldDB" id="A0A0P1B5K2"/>
<name>A0A0P1B5K2_PLAHL</name>
<accession>A0A0P1B5K2</accession>
<sequence>MLTLLPQLQDVPWIDHVDWHIGYVFDNNLLARTVEGVTGASLFGDNEFIKRCAVMQRSWLQKAVVERFVCVLDSRVGS</sequence>
<keyword evidence="2" id="KW-1185">Reference proteome</keyword>
<dbReference type="Proteomes" id="UP000054928">
    <property type="component" value="Unassembled WGS sequence"/>
</dbReference>
<proteinExistence type="predicted"/>
<dbReference type="STRING" id="4781.A0A0P1B5K2"/>
<protein>
    <submittedName>
        <fullName evidence="1">Uncharacterized protein</fullName>
    </submittedName>
</protein>
<dbReference type="GeneID" id="36401900"/>
<dbReference type="OrthoDB" id="276721at2759"/>